<protein>
    <submittedName>
        <fullName evidence="2">NYN domain-containing protein</fullName>
    </submittedName>
</protein>
<dbReference type="EMBL" id="JACPUR010000006">
    <property type="protein sequence ID" value="MBI3126605.1"/>
    <property type="molecule type" value="Genomic_DNA"/>
</dbReference>
<dbReference type="InterPro" id="IPR021139">
    <property type="entry name" value="NYN"/>
</dbReference>
<name>A0A932HYF1_UNCTE</name>
<dbReference type="AlphaFoldDB" id="A0A932HYF1"/>
<gene>
    <name evidence="2" type="ORF">HYZ11_03270</name>
</gene>
<evidence type="ECO:0000313" key="3">
    <source>
        <dbReference type="Proteomes" id="UP000782312"/>
    </source>
</evidence>
<evidence type="ECO:0000313" key="2">
    <source>
        <dbReference type="EMBL" id="MBI3126605.1"/>
    </source>
</evidence>
<evidence type="ECO:0000259" key="1">
    <source>
        <dbReference type="Pfam" id="PF01936"/>
    </source>
</evidence>
<dbReference type="GO" id="GO:0004540">
    <property type="term" value="F:RNA nuclease activity"/>
    <property type="evidence" value="ECO:0007669"/>
    <property type="project" value="InterPro"/>
</dbReference>
<reference evidence="2" key="1">
    <citation type="submission" date="2020-07" db="EMBL/GenBank/DDBJ databases">
        <title>Huge and variable diversity of episymbiotic CPR bacteria and DPANN archaea in groundwater ecosystems.</title>
        <authorList>
            <person name="He C.Y."/>
            <person name="Keren R."/>
            <person name="Whittaker M."/>
            <person name="Farag I.F."/>
            <person name="Doudna J."/>
            <person name="Cate J.H.D."/>
            <person name="Banfield J.F."/>
        </authorList>
    </citation>
    <scope>NUCLEOTIDE SEQUENCE</scope>
    <source>
        <strain evidence="2">NC_groundwater_763_Ag_S-0.2um_68_21</strain>
    </source>
</reference>
<comment type="caution">
    <text evidence="2">The sequence shown here is derived from an EMBL/GenBank/DDBJ whole genome shotgun (WGS) entry which is preliminary data.</text>
</comment>
<accession>A0A932HYF1</accession>
<dbReference type="Pfam" id="PF01936">
    <property type="entry name" value="NYN"/>
    <property type="match status" value="1"/>
</dbReference>
<proteinExistence type="predicted"/>
<dbReference type="Gene3D" id="3.40.50.1010">
    <property type="entry name" value="5'-nuclease"/>
    <property type="match status" value="1"/>
</dbReference>
<feature type="domain" description="NYN" evidence="1">
    <location>
        <begin position="3"/>
        <end position="71"/>
    </location>
</feature>
<dbReference type="Proteomes" id="UP000782312">
    <property type="component" value="Unassembled WGS sequence"/>
</dbReference>
<sequence>MEEKGSDVNLACHLVNDAWKNLFDAAIVISNDTDLAEPIRLAAQERKKRIIIASPNKFGVSPALKSVATNHRHLRLTHFRRALFDDPVAGTSIRKPPSW</sequence>
<organism evidence="2 3">
    <name type="scientific">Tectimicrobiota bacterium</name>
    <dbReference type="NCBI Taxonomy" id="2528274"/>
    <lineage>
        <taxon>Bacteria</taxon>
        <taxon>Pseudomonadati</taxon>
        <taxon>Nitrospinota/Tectimicrobiota group</taxon>
        <taxon>Candidatus Tectimicrobiota</taxon>
    </lineage>
</organism>
<dbReference type="CDD" id="cd18722">
    <property type="entry name" value="PIN_NicB-like"/>
    <property type="match status" value="1"/>
</dbReference>